<dbReference type="RefSeq" id="WP_083599783.1">
    <property type="nucleotide sequence ID" value="NZ_FQZO01000002.1"/>
</dbReference>
<dbReference type="EMBL" id="FQZO01000002">
    <property type="protein sequence ID" value="SHI82149.1"/>
    <property type="molecule type" value="Genomic_DNA"/>
</dbReference>
<gene>
    <name evidence="3" type="ORF">SAMN05444401_1498</name>
</gene>
<keyword evidence="1" id="KW-0812">Transmembrane</keyword>
<feature type="domain" description="DUF6199" evidence="2">
    <location>
        <begin position="7"/>
        <end position="65"/>
    </location>
</feature>
<dbReference type="InterPro" id="IPR045679">
    <property type="entry name" value="DUF6199"/>
</dbReference>
<reference evidence="3 4" key="1">
    <citation type="submission" date="2016-11" db="EMBL/GenBank/DDBJ databases">
        <authorList>
            <person name="Jaros S."/>
            <person name="Januszkiewicz K."/>
            <person name="Wedrychowicz H."/>
        </authorList>
    </citation>
    <scope>NUCLEOTIDE SEQUENCE [LARGE SCALE GENOMIC DNA]</scope>
    <source>
        <strain evidence="3 4">DSM 21864</strain>
    </source>
</reference>
<evidence type="ECO:0000259" key="2">
    <source>
        <dbReference type="Pfam" id="PF19701"/>
    </source>
</evidence>
<name>A0A1M6E9V7_9CLOT</name>
<dbReference type="STRING" id="1121298.SAMN05444401_1498"/>
<accession>A0A1M6E9V7</accession>
<keyword evidence="1" id="KW-0472">Membrane</keyword>
<organism evidence="3 4">
    <name type="scientific">Clostridium amylolyticum</name>
    <dbReference type="NCBI Taxonomy" id="1121298"/>
    <lineage>
        <taxon>Bacteria</taxon>
        <taxon>Bacillati</taxon>
        <taxon>Bacillota</taxon>
        <taxon>Clostridia</taxon>
        <taxon>Eubacteriales</taxon>
        <taxon>Clostridiaceae</taxon>
        <taxon>Clostridium</taxon>
    </lineage>
</organism>
<sequence length="69" mass="8053">MIILRIILIALIILGAVSIKYPEETYMFGRRWMYKDDVELSEFAIDIIKFQGIIAIIFFSILFISTFMG</sequence>
<dbReference type="Pfam" id="PF19701">
    <property type="entry name" value="DUF6199"/>
    <property type="match status" value="1"/>
</dbReference>
<proteinExistence type="predicted"/>
<feature type="transmembrane region" description="Helical" evidence="1">
    <location>
        <begin position="43"/>
        <end position="64"/>
    </location>
</feature>
<dbReference type="AlphaFoldDB" id="A0A1M6E9V7"/>
<keyword evidence="4" id="KW-1185">Reference proteome</keyword>
<dbReference type="Proteomes" id="UP000184080">
    <property type="component" value="Unassembled WGS sequence"/>
</dbReference>
<evidence type="ECO:0000313" key="3">
    <source>
        <dbReference type="EMBL" id="SHI82149.1"/>
    </source>
</evidence>
<evidence type="ECO:0000256" key="1">
    <source>
        <dbReference type="SAM" id="Phobius"/>
    </source>
</evidence>
<protein>
    <recommendedName>
        <fullName evidence="2">DUF6199 domain-containing protein</fullName>
    </recommendedName>
</protein>
<evidence type="ECO:0000313" key="4">
    <source>
        <dbReference type="Proteomes" id="UP000184080"/>
    </source>
</evidence>
<keyword evidence="1" id="KW-1133">Transmembrane helix</keyword>